<evidence type="ECO:0000256" key="1">
    <source>
        <dbReference type="ARBA" id="ARBA00004141"/>
    </source>
</evidence>
<keyword evidence="4 6" id="KW-1133">Transmembrane helix</keyword>
<evidence type="ECO:0000256" key="5">
    <source>
        <dbReference type="ARBA" id="ARBA00023136"/>
    </source>
</evidence>
<reference evidence="7 8" key="1">
    <citation type="submission" date="2018-08" db="EMBL/GenBank/DDBJ databases">
        <title>Lysobacter soli KCTC 22011, whole genome shotgun sequence.</title>
        <authorList>
            <person name="Zhang X."/>
            <person name="Feng G."/>
            <person name="Zhu H."/>
        </authorList>
    </citation>
    <scope>NUCLEOTIDE SEQUENCE [LARGE SCALE GENOMIC DNA]</scope>
    <source>
        <strain evidence="7 8">KCTC 22011</strain>
    </source>
</reference>
<keyword evidence="3 6" id="KW-0812">Transmembrane</keyword>
<feature type="transmembrane region" description="Helical" evidence="6">
    <location>
        <begin position="140"/>
        <end position="160"/>
    </location>
</feature>
<comment type="subcellular location">
    <subcellularLocation>
        <location evidence="1">Membrane</location>
        <topology evidence="1">Multi-pass membrane protein</topology>
    </subcellularLocation>
</comment>
<comment type="similarity">
    <text evidence="2">Belongs to the autoinducer-2 exporter (AI-2E) (TC 2.A.86) family.</text>
</comment>
<dbReference type="RefSeq" id="WP_115842205.1">
    <property type="nucleotide sequence ID" value="NZ_CP183976.1"/>
</dbReference>
<dbReference type="EMBL" id="QTJR01000005">
    <property type="protein sequence ID" value="RDY67438.1"/>
    <property type="molecule type" value="Genomic_DNA"/>
</dbReference>
<gene>
    <name evidence="7" type="ORF">DX912_09195</name>
</gene>
<accession>A0A3D8VF30</accession>
<name>A0A3D8VF30_9GAMM</name>
<dbReference type="Pfam" id="PF01594">
    <property type="entry name" value="AI-2E_transport"/>
    <property type="match status" value="1"/>
</dbReference>
<keyword evidence="5 6" id="KW-0472">Membrane</keyword>
<evidence type="ECO:0000256" key="2">
    <source>
        <dbReference type="ARBA" id="ARBA00009773"/>
    </source>
</evidence>
<feature type="transmembrane region" description="Helical" evidence="6">
    <location>
        <begin position="295"/>
        <end position="320"/>
    </location>
</feature>
<comment type="caution">
    <text evidence="7">The sequence shown here is derived from an EMBL/GenBank/DDBJ whole genome shotgun (WGS) entry which is preliminary data.</text>
</comment>
<dbReference type="GO" id="GO:0055085">
    <property type="term" value="P:transmembrane transport"/>
    <property type="evidence" value="ECO:0007669"/>
    <property type="project" value="TreeGrafter"/>
</dbReference>
<dbReference type="InterPro" id="IPR002549">
    <property type="entry name" value="AI-2E-like"/>
</dbReference>
<dbReference type="Proteomes" id="UP000256829">
    <property type="component" value="Unassembled WGS sequence"/>
</dbReference>
<evidence type="ECO:0000256" key="3">
    <source>
        <dbReference type="ARBA" id="ARBA00022692"/>
    </source>
</evidence>
<feature type="transmembrane region" description="Helical" evidence="6">
    <location>
        <begin position="226"/>
        <end position="247"/>
    </location>
</feature>
<dbReference type="GO" id="GO:0016020">
    <property type="term" value="C:membrane"/>
    <property type="evidence" value="ECO:0007669"/>
    <property type="project" value="UniProtKB-SubCell"/>
</dbReference>
<evidence type="ECO:0000256" key="4">
    <source>
        <dbReference type="ARBA" id="ARBA00022989"/>
    </source>
</evidence>
<proteinExistence type="inferred from homology"/>
<sequence length="346" mass="38028">MRDERIPATLAMLLGISAVFVILLALYLGRSLFAPVFFAIFIVAIVWPLQDFMEKKLPRVLAMLVTVVVAGGVLVTLAGLVLWSLNRAVLWAIGNAAAFQAAYVQMDTWLQGHGLYLASEFVHNFDPRWLFAALQRLGAGLQYVASFVVVALVFVVLGLLEVEPTRRKLVRANKVELVAACRAAAAKFQRYMIIRAVMSLATGLGVWALTYAFGMDLAMEWGVTAFALNFIPFIGPLFATMLPTLFAIVQFDNFVVPIAIFVGLNVVQFLIGSYLEPRVAGDRLSISPFLVLFAVFMWSMLWGIAGAFIGVPILIAAMTFAEHHPTARNWAQLLSGDSARRARANE</sequence>
<feature type="transmembrane region" description="Helical" evidence="6">
    <location>
        <begin position="192"/>
        <end position="214"/>
    </location>
</feature>
<feature type="transmembrane region" description="Helical" evidence="6">
    <location>
        <begin position="32"/>
        <end position="49"/>
    </location>
</feature>
<evidence type="ECO:0000256" key="6">
    <source>
        <dbReference type="SAM" id="Phobius"/>
    </source>
</evidence>
<keyword evidence="8" id="KW-1185">Reference proteome</keyword>
<evidence type="ECO:0000313" key="7">
    <source>
        <dbReference type="EMBL" id="RDY67438.1"/>
    </source>
</evidence>
<feature type="transmembrane region" description="Helical" evidence="6">
    <location>
        <begin position="254"/>
        <end position="275"/>
    </location>
</feature>
<dbReference type="AlphaFoldDB" id="A0A3D8VF30"/>
<dbReference type="PANTHER" id="PTHR21716">
    <property type="entry name" value="TRANSMEMBRANE PROTEIN"/>
    <property type="match status" value="1"/>
</dbReference>
<dbReference type="PANTHER" id="PTHR21716:SF64">
    <property type="entry name" value="AI-2 TRANSPORT PROTEIN TQSA"/>
    <property type="match status" value="1"/>
</dbReference>
<feature type="transmembrane region" description="Helical" evidence="6">
    <location>
        <begin position="7"/>
        <end position="26"/>
    </location>
</feature>
<evidence type="ECO:0000313" key="8">
    <source>
        <dbReference type="Proteomes" id="UP000256829"/>
    </source>
</evidence>
<organism evidence="7 8">
    <name type="scientific">Lysobacter soli</name>
    <dbReference type="NCBI Taxonomy" id="453783"/>
    <lineage>
        <taxon>Bacteria</taxon>
        <taxon>Pseudomonadati</taxon>
        <taxon>Pseudomonadota</taxon>
        <taxon>Gammaproteobacteria</taxon>
        <taxon>Lysobacterales</taxon>
        <taxon>Lysobacteraceae</taxon>
        <taxon>Lysobacter</taxon>
    </lineage>
</organism>
<protein>
    <submittedName>
        <fullName evidence="7">AI-2E family transporter</fullName>
    </submittedName>
</protein>
<feature type="transmembrane region" description="Helical" evidence="6">
    <location>
        <begin position="61"/>
        <end position="85"/>
    </location>
</feature>